<reference evidence="4 5" key="1">
    <citation type="journal article" date="2013" name="Proc. Natl. Acad. Sci. U.S.A.">
        <title>Fine-scale variation in meiotic recombination in Mimulus inferred from population shotgun sequencing.</title>
        <authorList>
            <person name="Hellsten U."/>
            <person name="Wright K.M."/>
            <person name="Jenkins J."/>
            <person name="Shu S."/>
            <person name="Yuan Y."/>
            <person name="Wessler S.R."/>
            <person name="Schmutz J."/>
            <person name="Willis J.H."/>
            <person name="Rokhsar D.S."/>
        </authorList>
    </citation>
    <scope>NUCLEOTIDE SEQUENCE [LARGE SCALE GENOMIC DNA]</scope>
    <source>
        <strain evidence="5">cv. DUN x IM62</strain>
    </source>
</reference>
<dbReference type="Gene3D" id="1.20.58.1040">
    <property type="match status" value="1"/>
</dbReference>
<dbReference type="SMART" id="SM00768">
    <property type="entry name" value="X8"/>
    <property type="match status" value="1"/>
</dbReference>
<protein>
    <recommendedName>
        <fullName evidence="3">X8 domain-containing protein</fullName>
    </recommendedName>
</protein>
<dbReference type="eggNOG" id="ENOG502SV90">
    <property type="taxonomic scope" value="Eukaryota"/>
</dbReference>
<accession>A0A022QU10</accession>
<feature type="signal peptide" evidence="2">
    <location>
        <begin position="1"/>
        <end position="20"/>
    </location>
</feature>
<dbReference type="PhylomeDB" id="A0A022QU10"/>
<dbReference type="OMA" id="NTDIGMI"/>
<dbReference type="InterPro" id="IPR012946">
    <property type="entry name" value="X8"/>
</dbReference>
<evidence type="ECO:0000256" key="1">
    <source>
        <dbReference type="ARBA" id="ARBA00022729"/>
    </source>
</evidence>
<proteinExistence type="predicted"/>
<keyword evidence="1 2" id="KW-0732">Signal</keyword>
<sequence length="115" mass="12593">MEKINITLFLICLLVGVAHSKPIIGEKQALTWCIAQAKVPDYKFQAFLDYACGIIDCSAIQPGGPCSFSDAGHSQQLQVRADYALNQYYKGKGTCNTDIGMIITFNPSHGNCIFQ</sequence>
<keyword evidence="5" id="KW-1185">Reference proteome</keyword>
<dbReference type="PANTHER" id="PTHR31044:SF52">
    <property type="entry name" value="OS01G0631500 PROTEIN"/>
    <property type="match status" value="1"/>
</dbReference>
<dbReference type="InterPro" id="IPR044788">
    <property type="entry name" value="X8_dom_prot"/>
</dbReference>
<dbReference type="STRING" id="4155.A0A022QU10"/>
<feature type="chain" id="PRO_5001507105" description="X8 domain-containing protein" evidence="2">
    <location>
        <begin position="21"/>
        <end position="115"/>
    </location>
</feature>
<gene>
    <name evidence="4" type="ORF">MIMGU_mgv1a025951mg</name>
</gene>
<dbReference type="Pfam" id="PF07983">
    <property type="entry name" value="X8"/>
    <property type="match status" value="1"/>
</dbReference>
<evidence type="ECO:0000313" key="5">
    <source>
        <dbReference type="Proteomes" id="UP000030748"/>
    </source>
</evidence>
<name>A0A022QU10_ERYGU</name>
<evidence type="ECO:0000259" key="3">
    <source>
        <dbReference type="SMART" id="SM00768"/>
    </source>
</evidence>
<dbReference type="GO" id="GO:0009506">
    <property type="term" value="C:plasmodesma"/>
    <property type="evidence" value="ECO:0007669"/>
    <property type="project" value="UniProtKB-ARBA"/>
</dbReference>
<dbReference type="EMBL" id="KI630969">
    <property type="protein sequence ID" value="EYU31396.1"/>
    <property type="molecule type" value="Genomic_DNA"/>
</dbReference>
<evidence type="ECO:0000313" key="4">
    <source>
        <dbReference type="EMBL" id="EYU31396.1"/>
    </source>
</evidence>
<dbReference type="KEGG" id="egt:105964544"/>
<organism evidence="4 5">
    <name type="scientific">Erythranthe guttata</name>
    <name type="common">Yellow monkey flower</name>
    <name type="synonym">Mimulus guttatus</name>
    <dbReference type="NCBI Taxonomy" id="4155"/>
    <lineage>
        <taxon>Eukaryota</taxon>
        <taxon>Viridiplantae</taxon>
        <taxon>Streptophyta</taxon>
        <taxon>Embryophyta</taxon>
        <taxon>Tracheophyta</taxon>
        <taxon>Spermatophyta</taxon>
        <taxon>Magnoliopsida</taxon>
        <taxon>eudicotyledons</taxon>
        <taxon>Gunneridae</taxon>
        <taxon>Pentapetalae</taxon>
        <taxon>asterids</taxon>
        <taxon>lamiids</taxon>
        <taxon>Lamiales</taxon>
        <taxon>Phrymaceae</taxon>
        <taxon>Erythranthe</taxon>
    </lineage>
</organism>
<dbReference type="PANTHER" id="PTHR31044">
    <property type="entry name" value="BETA-1,3 GLUCANASE"/>
    <property type="match status" value="1"/>
</dbReference>
<evidence type="ECO:0000256" key="2">
    <source>
        <dbReference type="SAM" id="SignalP"/>
    </source>
</evidence>
<dbReference type="Proteomes" id="UP000030748">
    <property type="component" value="Unassembled WGS sequence"/>
</dbReference>
<dbReference type="OrthoDB" id="1928574at2759"/>
<feature type="domain" description="X8" evidence="3">
    <location>
        <begin position="31"/>
        <end position="114"/>
    </location>
</feature>
<dbReference type="AlphaFoldDB" id="A0A022QU10"/>